<evidence type="ECO:0000256" key="5">
    <source>
        <dbReference type="ARBA" id="ARBA00023136"/>
    </source>
</evidence>
<proteinExistence type="predicted"/>
<dbReference type="InterPro" id="IPR032675">
    <property type="entry name" value="LRR_dom_sf"/>
</dbReference>
<evidence type="ECO:0000256" key="2">
    <source>
        <dbReference type="ARBA" id="ARBA00022692"/>
    </source>
</evidence>
<evidence type="ECO:0000313" key="7">
    <source>
        <dbReference type="EMBL" id="KAG6489791.1"/>
    </source>
</evidence>
<keyword evidence="6" id="KW-0325">Glycoprotein</keyword>
<comment type="subcellular location">
    <subcellularLocation>
        <location evidence="1">Membrane</location>
        <topology evidence="1">Single-pass type I membrane protein</topology>
    </subcellularLocation>
</comment>
<evidence type="ECO:0000256" key="4">
    <source>
        <dbReference type="ARBA" id="ARBA00022989"/>
    </source>
</evidence>
<dbReference type="EMBL" id="JACMSC010000014">
    <property type="protein sequence ID" value="KAG6489791.1"/>
    <property type="molecule type" value="Genomic_DNA"/>
</dbReference>
<gene>
    <name evidence="7" type="ORF">ZIOFF_051070</name>
</gene>
<protein>
    <submittedName>
        <fullName evidence="7">Uncharacterized protein</fullName>
    </submittedName>
</protein>
<evidence type="ECO:0000256" key="3">
    <source>
        <dbReference type="ARBA" id="ARBA00022729"/>
    </source>
</evidence>
<keyword evidence="4" id="KW-1133">Transmembrane helix</keyword>
<keyword evidence="5" id="KW-0472">Membrane</keyword>
<dbReference type="Proteomes" id="UP000734854">
    <property type="component" value="Unassembled WGS sequence"/>
</dbReference>
<accession>A0A8J5FSQ1</accession>
<dbReference type="Gene3D" id="3.80.10.10">
    <property type="entry name" value="Ribonuclease Inhibitor"/>
    <property type="match status" value="1"/>
</dbReference>
<reference evidence="7 8" key="1">
    <citation type="submission" date="2020-08" db="EMBL/GenBank/DDBJ databases">
        <title>Plant Genome Project.</title>
        <authorList>
            <person name="Zhang R.-G."/>
        </authorList>
    </citation>
    <scope>NUCLEOTIDE SEQUENCE [LARGE SCALE GENOMIC DNA]</scope>
    <source>
        <tissue evidence="7">Rhizome</tissue>
    </source>
</reference>
<evidence type="ECO:0000256" key="1">
    <source>
        <dbReference type="ARBA" id="ARBA00004479"/>
    </source>
</evidence>
<organism evidence="7 8">
    <name type="scientific">Zingiber officinale</name>
    <name type="common">Ginger</name>
    <name type="synonym">Amomum zingiber</name>
    <dbReference type="NCBI Taxonomy" id="94328"/>
    <lineage>
        <taxon>Eukaryota</taxon>
        <taxon>Viridiplantae</taxon>
        <taxon>Streptophyta</taxon>
        <taxon>Embryophyta</taxon>
        <taxon>Tracheophyta</taxon>
        <taxon>Spermatophyta</taxon>
        <taxon>Magnoliopsida</taxon>
        <taxon>Liliopsida</taxon>
        <taxon>Zingiberales</taxon>
        <taxon>Zingiberaceae</taxon>
        <taxon>Zingiber</taxon>
    </lineage>
</organism>
<name>A0A8J5FSQ1_ZINOF</name>
<evidence type="ECO:0000256" key="6">
    <source>
        <dbReference type="ARBA" id="ARBA00023180"/>
    </source>
</evidence>
<dbReference type="GO" id="GO:0016020">
    <property type="term" value="C:membrane"/>
    <property type="evidence" value="ECO:0007669"/>
    <property type="project" value="UniProtKB-SubCell"/>
</dbReference>
<comment type="caution">
    <text evidence="7">The sequence shown here is derived from an EMBL/GenBank/DDBJ whole genome shotgun (WGS) entry which is preliminary data.</text>
</comment>
<keyword evidence="3" id="KW-0732">Signal</keyword>
<dbReference type="InterPro" id="IPR046956">
    <property type="entry name" value="RLP23-like"/>
</dbReference>
<dbReference type="AlphaFoldDB" id="A0A8J5FSQ1"/>
<evidence type="ECO:0000313" key="8">
    <source>
        <dbReference type="Proteomes" id="UP000734854"/>
    </source>
</evidence>
<dbReference type="PANTHER" id="PTHR48063">
    <property type="entry name" value="LRR RECEPTOR-LIKE KINASE"/>
    <property type="match status" value="1"/>
</dbReference>
<keyword evidence="8" id="KW-1185">Reference proteome</keyword>
<sequence length="355" mass="40046">MLYALNRGLPPWLELGIRSVGFRRMPLTLLQLSLLRMYKMACMKLGSKPDAFHQQGQAWLIKNSDEEDIVTRQADVPGGAQAFELVANTLTSCGSYSVLCAMKNSVSLIVATQVLHNIAVAEYFRDGCTNPRNLLDALNKVKVSLLNHRHLYRKMQEKMLLQDFRLVDPVPVEYVPSRNQNRDFIQEQLNKRACYLSVYKSQVLRVEIDEVRKIPTGTQLQTFTNLSYIGNPELCGEPLQTWCPGDNPPIDNGAEEEDMHEDDEYGTICKSEVDSVESLDLSEKNISGITYSSNAHLSSKTVFQQKYVFFCPKPVKWSPSPGKSLCFRLERPSAVGASVFRHCVLSLVVPIIKLL</sequence>
<keyword evidence="2" id="KW-0812">Transmembrane</keyword>
<dbReference type="PANTHER" id="PTHR48063:SF101">
    <property type="entry name" value="LRR RECEPTOR-LIKE SERINE_THREONINE-PROTEIN KINASE FLS2"/>
    <property type="match status" value="1"/>
</dbReference>